<dbReference type="SMART" id="SM00248">
    <property type="entry name" value="ANK"/>
    <property type="match status" value="2"/>
</dbReference>
<dbReference type="Gene3D" id="3.30.40.10">
    <property type="entry name" value="Zinc/RING finger domain, C3HC4 (zinc finger)"/>
    <property type="match status" value="1"/>
</dbReference>
<dbReference type="SUPFAM" id="SSF57850">
    <property type="entry name" value="RING/U-box"/>
    <property type="match status" value="1"/>
</dbReference>
<dbReference type="GO" id="GO:0008270">
    <property type="term" value="F:zinc ion binding"/>
    <property type="evidence" value="ECO:0007669"/>
    <property type="project" value="UniProtKB-KW"/>
</dbReference>
<feature type="domain" description="RING-type" evidence="2">
    <location>
        <begin position="223"/>
        <end position="264"/>
    </location>
</feature>
<name>A0AAD3CRX8_9STRA</name>
<dbReference type="EMBL" id="BLLK01000045">
    <property type="protein sequence ID" value="GFH51068.1"/>
    <property type="molecule type" value="Genomic_DNA"/>
</dbReference>
<dbReference type="InterPro" id="IPR036770">
    <property type="entry name" value="Ankyrin_rpt-contain_sf"/>
</dbReference>
<sequence length="281" mass="31227">MSEVKYISRMIQKRDWNNVCNTLRLMPDAYAGATIKTKHDVASEAIVSVTLLHLALMLNPPLFLVAQFIAIDSTILEVKDTIGRTPLHIAIMHKANPQVLSTLIAAAQKAIYMRADDGSLPIHLAMVYGSPKHLPVISTLLFLYPESVTLYDGHGLSLFDLIYDNVSGSLFQKEVITMLHTTNEIHSSTKRGELPSIVSGCKSFETVSSNSSEEDSTTHIKTCIICMERHVTRLLIPCGHAVLCDKCSSESRLLKMKMKCPECRQKIKSSNKIFGLILKEN</sequence>
<keyword evidence="3" id="KW-0418">Kinase</keyword>
<dbReference type="SMART" id="SM00184">
    <property type="entry name" value="RING"/>
    <property type="match status" value="1"/>
</dbReference>
<evidence type="ECO:0000259" key="2">
    <source>
        <dbReference type="PROSITE" id="PS50089"/>
    </source>
</evidence>
<comment type="caution">
    <text evidence="3">The sequence shown here is derived from an EMBL/GenBank/DDBJ whole genome shotgun (WGS) entry which is preliminary data.</text>
</comment>
<reference evidence="3 4" key="1">
    <citation type="journal article" date="2021" name="Sci. Rep.">
        <title>The genome of the diatom Chaetoceros tenuissimus carries an ancient integrated fragment of an extant virus.</title>
        <authorList>
            <person name="Hongo Y."/>
            <person name="Kimura K."/>
            <person name="Takaki Y."/>
            <person name="Yoshida Y."/>
            <person name="Baba S."/>
            <person name="Kobayashi G."/>
            <person name="Nagasaki K."/>
            <person name="Hano T."/>
            <person name="Tomaru Y."/>
        </authorList>
    </citation>
    <scope>NUCLEOTIDE SEQUENCE [LARGE SCALE GENOMIC DNA]</scope>
    <source>
        <strain evidence="3 4">NIES-3715</strain>
    </source>
</reference>
<dbReference type="Gene3D" id="1.25.40.20">
    <property type="entry name" value="Ankyrin repeat-containing domain"/>
    <property type="match status" value="1"/>
</dbReference>
<dbReference type="InterPro" id="IPR001841">
    <property type="entry name" value="Znf_RING"/>
</dbReference>
<keyword evidence="4" id="KW-1185">Reference proteome</keyword>
<dbReference type="InterPro" id="IPR002110">
    <property type="entry name" value="Ankyrin_rpt"/>
</dbReference>
<dbReference type="Pfam" id="PF00023">
    <property type="entry name" value="Ank"/>
    <property type="match status" value="1"/>
</dbReference>
<dbReference type="Proteomes" id="UP001054902">
    <property type="component" value="Unassembled WGS sequence"/>
</dbReference>
<keyword evidence="3" id="KW-0808">Transferase</keyword>
<proteinExistence type="predicted"/>
<gene>
    <name evidence="3" type="ORF">CTEN210_07544</name>
</gene>
<evidence type="ECO:0000313" key="4">
    <source>
        <dbReference type="Proteomes" id="UP001054902"/>
    </source>
</evidence>
<keyword evidence="1" id="KW-0863">Zinc-finger</keyword>
<dbReference type="SUPFAM" id="SSF48403">
    <property type="entry name" value="Ankyrin repeat"/>
    <property type="match status" value="1"/>
</dbReference>
<keyword evidence="1" id="KW-0862">Zinc</keyword>
<protein>
    <submittedName>
        <fullName evidence="3">Kinase-like protein</fullName>
    </submittedName>
</protein>
<dbReference type="AlphaFoldDB" id="A0AAD3CRX8"/>
<dbReference type="Pfam" id="PF13920">
    <property type="entry name" value="zf-C3HC4_3"/>
    <property type="match status" value="1"/>
</dbReference>
<keyword evidence="1" id="KW-0479">Metal-binding</keyword>
<evidence type="ECO:0000313" key="3">
    <source>
        <dbReference type="EMBL" id="GFH51068.1"/>
    </source>
</evidence>
<dbReference type="GO" id="GO:0016301">
    <property type="term" value="F:kinase activity"/>
    <property type="evidence" value="ECO:0007669"/>
    <property type="project" value="UniProtKB-KW"/>
</dbReference>
<dbReference type="InterPro" id="IPR013083">
    <property type="entry name" value="Znf_RING/FYVE/PHD"/>
</dbReference>
<dbReference type="PROSITE" id="PS50089">
    <property type="entry name" value="ZF_RING_2"/>
    <property type="match status" value="1"/>
</dbReference>
<accession>A0AAD3CRX8</accession>
<evidence type="ECO:0000256" key="1">
    <source>
        <dbReference type="PROSITE-ProRule" id="PRU00175"/>
    </source>
</evidence>
<organism evidence="3 4">
    <name type="scientific">Chaetoceros tenuissimus</name>
    <dbReference type="NCBI Taxonomy" id="426638"/>
    <lineage>
        <taxon>Eukaryota</taxon>
        <taxon>Sar</taxon>
        <taxon>Stramenopiles</taxon>
        <taxon>Ochrophyta</taxon>
        <taxon>Bacillariophyta</taxon>
        <taxon>Coscinodiscophyceae</taxon>
        <taxon>Chaetocerotophycidae</taxon>
        <taxon>Chaetocerotales</taxon>
        <taxon>Chaetocerotaceae</taxon>
        <taxon>Chaetoceros</taxon>
    </lineage>
</organism>